<dbReference type="GO" id="GO:0009279">
    <property type="term" value="C:cell outer membrane"/>
    <property type="evidence" value="ECO:0007669"/>
    <property type="project" value="UniProtKB-SubCell"/>
</dbReference>
<dbReference type="Gene3D" id="1.25.40.900">
    <property type="match status" value="1"/>
</dbReference>
<protein>
    <submittedName>
        <fullName evidence="8">SusD-like starch-binding protein associating with outer membrane</fullName>
    </submittedName>
</protein>
<evidence type="ECO:0000256" key="2">
    <source>
        <dbReference type="ARBA" id="ARBA00006275"/>
    </source>
</evidence>
<organism evidence="8 9">
    <name type="scientific">Acetobacteroides hydrogenigenes</name>
    <dbReference type="NCBI Taxonomy" id="979970"/>
    <lineage>
        <taxon>Bacteria</taxon>
        <taxon>Pseudomonadati</taxon>
        <taxon>Bacteroidota</taxon>
        <taxon>Bacteroidia</taxon>
        <taxon>Bacteroidales</taxon>
        <taxon>Rikenellaceae</taxon>
        <taxon>Acetobacteroides</taxon>
    </lineage>
</organism>
<evidence type="ECO:0000313" key="9">
    <source>
        <dbReference type="Proteomes" id="UP000294830"/>
    </source>
</evidence>
<reference evidence="8 9" key="1">
    <citation type="submission" date="2019-03" db="EMBL/GenBank/DDBJ databases">
        <title>Genomic Encyclopedia of Archaeal and Bacterial Type Strains, Phase II (KMG-II): from individual species to whole genera.</title>
        <authorList>
            <person name="Goeker M."/>
        </authorList>
    </citation>
    <scope>NUCLEOTIDE SEQUENCE [LARGE SCALE GENOMIC DNA]</scope>
    <source>
        <strain evidence="8 9">RL-C</strain>
    </source>
</reference>
<accession>A0A4R2E9G4</accession>
<feature type="domain" description="SusD-like N-terminal" evidence="7">
    <location>
        <begin position="80"/>
        <end position="239"/>
    </location>
</feature>
<evidence type="ECO:0000256" key="3">
    <source>
        <dbReference type="ARBA" id="ARBA00022729"/>
    </source>
</evidence>
<sequence length="470" mass="52991">MKKVIYRIAIAAIILSGATSCESFLDREPTMSISKSEMFKDMEGLNYATIGMYSNAISLFNGPLIPYSEARSGNLKLAKTMTIAYASRMQPSYEFNNLYDDTDDAANRLYEPFYEVINQANDIIEACKTVNYPDAKSRDNCYGEALFFRALSHFTLCNLYAQPYIASNLGNELSIVLMDKAIPTFEYPTRSKLYKVYDLIISDLKQAELLLANNSRTTGIKQAWVSQAAAQALLARVYLYKNDWENAAIYANKVIANSSYAPLTNANYESAWNSTSVNTEDIFVFDFSNITQKNISTYFGVPDTEKSVHFSVSNDLKKLYSASDVRAKLIVPLPSDNRDTVTTKYKAIGLKERYISFLRLSEMYLIRAEASAENGDVVQARNDLNTIRLRADVLATPIYPSGPALIDAIMLERRKELAFEGHTYYDFIRKGKGITRTDFNGVQNKDIPFPSSKLYLPFPKNAVEHNPNLK</sequence>
<dbReference type="Proteomes" id="UP000294830">
    <property type="component" value="Unassembled WGS sequence"/>
</dbReference>
<dbReference type="AlphaFoldDB" id="A0A4R2E9G4"/>
<dbReference type="RefSeq" id="WP_131839892.1">
    <property type="nucleotide sequence ID" value="NZ_SLWB01000012.1"/>
</dbReference>
<feature type="domain" description="RagB/SusD" evidence="6">
    <location>
        <begin position="346"/>
        <end position="469"/>
    </location>
</feature>
<dbReference type="EMBL" id="SLWB01000012">
    <property type="protein sequence ID" value="TCN64751.1"/>
    <property type="molecule type" value="Genomic_DNA"/>
</dbReference>
<comment type="subcellular location">
    <subcellularLocation>
        <location evidence="1">Cell outer membrane</location>
    </subcellularLocation>
</comment>
<dbReference type="InterPro" id="IPR033985">
    <property type="entry name" value="SusD-like_N"/>
</dbReference>
<name>A0A4R2E9G4_9BACT</name>
<comment type="similarity">
    <text evidence="2">Belongs to the SusD family.</text>
</comment>
<comment type="caution">
    <text evidence="8">The sequence shown here is derived from an EMBL/GenBank/DDBJ whole genome shotgun (WGS) entry which is preliminary data.</text>
</comment>
<dbReference type="Pfam" id="PF07980">
    <property type="entry name" value="SusD_RagB"/>
    <property type="match status" value="1"/>
</dbReference>
<evidence type="ECO:0000256" key="5">
    <source>
        <dbReference type="ARBA" id="ARBA00023237"/>
    </source>
</evidence>
<dbReference type="SUPFAM" id="SSF48452">
    <property type="entry name" value="TPR-like"/>
    <property type="match status" value="1"/>
</dbReference>
<evidence type="ECO:0000259" key="7">
    <source>
        <dbReference type="Pfam" id="PF14322"/>
    </source>
</evidence>
<dbReference type="PROSITE" id="PS51257">
    <property type="entry name" value="PROKAR_LIPOPROTEIN"/>
    <property type="match status" value="1"/>
</dbReference>
<keyword evidence="3" id="KW-0732">Signal</keyword>
<keyword evidence="4" id="KW-0472">Membrane</keyword>
<dbReference type="Gene3D" id="1.25.40.390">
    <property type="match status" value="1"/>
</dbReference>
<dbReference type="InterPro" id="IPR012944">
    <property type="entry name" value="SusD_RagB_dom"/>
</dbReference>
<dbReference type="Gene3D" id="2.20.20.130">
    <property type="match status" value="1"/>
</dbReference>
<evidence type="ECO:0000256" key="1">
    <source>
        <dbReference type="ARBA" id="ARBA00004442"/>
    </source>
</evidence>
<evidence type="ECO:0000256" key="4">
    <source>
        <dbReference type="ARBA" id="ARBA00023136"/>
    </source>
</evidence>
<dbReference type="InterPro" id="IPR011990">
    <property type="entry name" value="TPR-like_helical_dom_sf"/>
</dbReference>
<gene>
    <name evidence="8" type="ORF">CLV25_11278</name>
</gene>
<dbReference type="Pfam" id="PF14322">
    <property type="entry name" value="SusD-like_3"/>
    <property type="match status" value="1"/>
</dbReference>
<dbReference type="OrthoDB" id="649940at2"/>
<evidence type="ECO:0000313" key="8">
    <source>
        <dbReference type="EMBL" id="TCN64751.1"/>
    </source>
</evidence>
<keyword evidence="5" id="KW-0998">Cell outer membrane</keyword>
<proteinExistence type="inferred from homology"/>
<evidence type="ECO:0000259" key="6">
    <source>
        <dbReference type="Pfam" id="PF07980"/>
    </source>
</evidence>
<keyword evidence="9" id="KW-1185">Reference proteome</keyword>